<keyword evidence="6" id="KW-1185">Reference proteome</keyword>
<proteinExistence type="predicted"/>
<protein>
    <recommendedName>
        <fullName evidence="2">DUF7882 domain-containing protein</fullName>
    </recommendedName>
</protein>
<feature type="domain" description="DUF7882" evidence="2">
    <location>
        <begin position="1"/>
        <end position="91"/>
    </location>
</feature>
<dbReference type="InterPro" id="IPR057204">
    <property type="entry name" value="DUF7882"/>
</dbReference>
<evidence type="ECO:0000313" key="5">
    <source>
        <dbReference type="Proteomes" id="UP000241203"/>
    </source>
</evidence>
<evidence type="ECO:0000259" key="2">
    <source>
        <dbReference type="Pfam" id="PF25355"/>
    </source>
</evidence>
<evidence type="ECO:0000313" key="3">
    <source>
        <dbReference type="EMBL" id="PSL36812.1"/>
    </source>
</evidence>
<dbReference type="Proteomes" id="UP000268291">
    <property type="component" value="Unassembled WGS sequence"/>
</dbReference>
<dbReference type="EMBL" id="PYAU01000001">
    <property type="protein sequence ID" value="PSL36812.1"/>
    <property type="molecule type" value="Genomic_DNA"/>
</dbReference>
<reference evidence="4 6" key="2">
    <citation type="submission" date="2018-12" db="EMBL/GenBank/DDBJ databases">
        <authorList>
            <person name="hu s."/>
            <person name="Xu Y."/>
            <person name="Xu B."/>
            <person name="Li F."/>
        </authorList>
    </citation>
    <scope>NUCLEOTIDE SEQUENCE [LARGE SCALE GENOMIC DNA]</scope>
    <source>
        <strain evidence="4 6">KSW2-17</strain>
    </source>
</reference>
<evidence type="ECO:0000313" key="6">
    <source>
        <dbReference type="Proteomes" id="UP000268291"/>
    </source>
</evidence>
<feature type="compositionally biased region" description="Basic and acidic residues" evidence="1">
    <location>
        <begin position="103"/>
        <end position="115"/>
    </location>
</feature>
<accession>A0A2P8GS81</accession>
<gene>
    <name evidence="3" type="ORF">CLV49_0410</name>
    <name evidence="4" type="ORF">ELQ93_16030</name>
</gene>
<dbReference type="RefSeq" id="WP_106562046.1">
    <property type="nucleotide sequence ID" value="NZ_PYAU01000001.1"/>
</dbReference>
<feature type="region of interest" description="Disordered" evidence="1">
    <location>
        <begin position="90"/>
        <end position="121"/>
    </location>
</feature>
<comment type="caution">
    <text evidence="3">The sequence shown here is derived from an EMBL/GenBank/DDBJ whole genome shotgun (WGS) entry which is preliminary data.</text>
</comment>
<sequence length="121" mass="13660">MAHLIVGKDDFFLEDRLVEHLRFVVGQKLRRGEAFLLTWSYPAEQGSGRRSVWVHEGSMLHFRLPKASAGLNAEWLSRLLEASHSVRGLNLDEVPEPSSSADEEGRGDDPRERAHSVGRRS</sequence>
<organism evidence="3 5">
    <name type="scientific">Labedella gwakjiensis</name>
    <dbReference type="NCBI Taxonomy" id="390269"/>
    <lineage>
        <taxon>Bacteria</taxon>
        <taxon>Bacillati</taxon>
        <taxon>Actinomycetota</taxon>
        <taxon>Actinomycetes</taxon>
        <taxon>Micrococcales</taxon>
        <taxon>Microbacteriaceae</taxon>
        <taxon>Labedella</taxon>
    </lineage>
</organism>
<dbReference type="Proteomes" id="UP000241203">
    <property type="component" value="Unassembled WGS sequence"/>
</dbReference>
<dbReference type="OrthoDB" id="5123855at2"/>
<reference evidence="3 5" key="1">
    <citation type="submission" date="2018-03" db="EMBL/GenBank/DDBJ databases">
        <title>Genomic Encyclopedia of Archaeal and Bacterial Type Strains, Phase II (KMG-II): from individual species to whole genera.</title>
        <authorList>
            <person name="Goeker M."/>
        </authorList>
    </citation>
    <scope>NUCLEOTIDE SEQUENCE [LARGE SCALE GENOMIC DNA]</scope>
    <source>
        <strain evidence="3 5">DSM 21548</strain>
    </source>
</reference>
<evidence type="ECO:0000313" key="4">
    <source>
        <dbReference type="EMBL" id="RUQ84320.1"/>
    </source>
</evidence>
<name>A0A2P8GS81_9MICO</name>
<dbReference type="Pfam" id="PF25355">
    <property type="entry name" value="DUF7882"/>
    <property type="match status" value="1"/>
</dbReference>
<dbReference type="EMBL" id="RZGY01000003">
    <property type="protein sequence ID" value="RUQ84320.1"/>
    <property type="molecule type" value="Genomic_DNA"/>
</dbReference>
<evidence type="ECO:0000256" key="1">
    <source>
        <dbReference type="SAM" id="MobiDB-lite"/>
    </source>
</evidence>
<dbReference type="AlphaFoldDB" id="A0A2P8GS81"/>